<organism evidence="2 3">
    <name type="scientific">Plicaturopsis crispa FD-325 SS-3</name>
    <dbReference type="NCBI Taxonomy" id="944288"/>
    <lineage>
        <taxon>Eukaryota</taxon>
        <taxon>Fungi</taxon>
        <taxon>Dikarya</taxon>
        <taxon>Basidiomycota</taxon>
        <taxon>Agaricomycotina</taxon>
        <taxon>Agaricomycetes</taxon>
        <taxon>Agaricomycetidae</taxon>
        <taxon>Amylocorticiales</taxon>
        <taxon>Amylocorticiaceae</taxon>
        <taxon>Plicatura</taxon>
        <taxon>Plicaturopsis crispa</taxon>
    </lineage>
</organism>
<name>A0A0C9SVH3_PLICR</name>
<sequence>EALIKSCKGNISKWPDNLPLASFADRVTVSSVTGYSPYRLLHATEAVLPFDLSEATFMIDSWKSGMSTADLLALRIRQLGKSPQDIEKAAESLKAARFRSKAQFERKFERRLKRETYKPGDLVLARNPRFEKRHDTKHLPRYFGPYEVHRRNRGGAYILKELDGTIIKEKFAVFRLYPYYRRNDPIWKKLAAEDESDESSNSDMDEDENLSTDSSDEDENETDSESD</sequence>
<dbReference type="PANTHER" id="PTHR48475">
    <property type="entry name" value="RIBONUCLEASE H"/>
    <property type="match status" value="1"/>
</dbReference>
<feature type="region of interest" description="Disordered" evidence="1">
    <location>
        <begin position="191"/>
        <end position="227"/>
    </location>
</feature>
<dbReference type="OrthoDB" id="444848at2759"/>
<keyword evidence="3" id="KW-1185">Reference proteome</keyword>
<feature type="compositionally biased region" description="Acidic residues" evidence="1">
    <location>
        <begin position="193"/>
        <end position="227"/>
    </location>
</feature>
<dbReference type="HOGENOM" id="CLU_000384_22_0_1"/>
<evidence type="ECO:0000256" key="1">
    <source>
        <dbReference type="SAM" id="MobiDB-lite"/>
    </source>
</evidence>
<dbReference type="Proteomes" id="UP000053263">
    <property type="component" value="Unassembled WGS sequence"/>
</dbReference>
<gene>
    <name evidence="2" type="ORF">PLICRDRAFT_119912</name>
</gene>
<dbReference type="AlphaFoldDB" id="A0A0C9SVH3"/>
<dbReference type="PANTHER" id="PTHR48475:SF1">
    <property type="entry name" value="RNASE H TYPE-1 DOMAIN-CONTAINING PROTEIN"/>
    <property type="match status" value="1"/>
</dbReference>
<protein>
    <submittedName>
        <fullName evidence="2">Uncharacterized protein</fullName>
    </submittedName>
</protein>
<dbReference type="EMBL" id="KN832586">
    <property type="protein sequence ID" value="KII83045.1"/>
    <property type="molecule type" value="Genomic_DNA"/>
</dbReference>
<evidence type="ECO:0000313" key="3">
    <source>
        <dbReference type="Proteomes" id="UP000053263"/>
    </source>
</evidence>
<proteinExistence type="predicted"/>
<evidence type="ECO:0000313" key="2">
    <source>
        <dbReference type="EMBL" id="KII83045.1"/>
    </source>
</evidence>
<feature type="non-terminal residue" evidence="2">
    <location>
        <position position="1"/>
    </location>
</feature>
<accession>A0A0C9SVH3</accession>
<reference evidence="2 3" key="1">
    <citation type="submission" date="2014-06" db="EMBL/GenBank/DDBJ databases">
        <title>Evolutionary Origins and Diversification of the Mycorrhizal Mutualists.</title>
        <authorList>
            <consortium name="DOE Joint Genome Institute"/>
            <consortium name="Mycorrhizal Genomics Consortium"/>
            <person name="Kohler A."/>
            <person name="Kuo A."/>
            <person name="Nagy L.G."/>
            <person name="Floudas D."/>
            <person name="Copeland A."/>
            <person name="Barry K.W."/>
            <person name="Cichocki N."/>
            <person name="Veneault-Fourrey C."/>
            <person name="LaButti K."/>
            <person name="Lindquist E.A."/>
            <person name="Lipzen A."/>
            <person name="Lundell T."/>
            <person name="Morin E."/>
            <person name="Murat C."/>
            <person name="Riley R."/>
            <person name="Ohm R."/>
            <person name="Sun H."/>
            <person name="Tunlid A."/>
            <person name="Henrissat B."/>
            <person name="Grigoriev I.V."/>
            <person name="Hibbett D.S."/>
            <person name="Martin F."/>
        </authorList>
    </citation>
    <scope>NUCLEOTIDE SEQUENCE [LARGE SCALE GENOMIC DNA]</scope>
    <source>
        <strain evidence="2 3">FD-325 SS-3</strain>
    </source>
</reference>